<dbReference type="EMBL" id="ML992694">
    <property type="protein sequence ID" value="KAF2208356.1"/>
    <property type="molecule type" value="Genomic_DNA"/>
</dbReference>
<sequence>MPRSGVNWDDASRQQLLLVVYHLSGAPTLKWDQVATVLNNGCTGEAARQQFKGMYGKAKKEFGEAGGVEDGDESKPKAAAKGKGRAKKEAGEAKTTAGAKRKVTEDTVEEDDEEQKPSKRVKQEEQI</sequence>
<feature type="region of interest" description="Disordered" evidence="1">
    <location>
        <begin position="63"/>
        <end position="127"/>
    </location>
</feature>
<accession>A0A6A6F3N1</accession>
<evidence type="ECO:0000256" key="1">
    <source>
        <dbReference type="SAM" id="MobiDB-lite"/>
    </source>
</evidence>
<evidence type="ECO:0000313" key="3">
    <source>
        <dbReference type="Proteomes" id="UP000799539"/>
    </source>
</evidence>
<keyword evidence="3" id="KW-1185">Reference proteome</keyword>
<evidence type="ECO:0000313" key="2">
    <source>
        <dbReference type="EMBL" id="KAF2208356.1"/>
    </source>
</evidence>
<name>A0A6A6F3N1_9PEZI</name>
<reference evidence="2" key="1">
    <citation type="journal article" date="2020" name="Stud. Mycol.">
        <title>101 Dothideomycetes genomes: a test case for predicting lifestyles and emergence of pathogens.</title>
        <authorList>
            <person name="Haridas S."/>
            <person name="Albert R."/>
            <person name="Binder M."/>
            <person name="Bloem J."/>
            <person name="Labutti K."/>
            <person name="Salamov A."/>
            <person name="Andreopoulos B."/>
            <person name="Baker S."/>
            <person name="Barry K."/>
            <person name="Bills G."/>
            <person name="Bluhm B."/>
            <person name="Cannon C."/>
            <person name="Castanera R."/>
            <person name="Culley D."/>
            <person name="Daum C."/>
            <person name="Ezra D."/>
            <person name="Gonzalez J."/>
            <person name="Henrissat B."/>
            <person name="Kuo A."/>
            <person name="Liang C."/>
            <person name="Lipzen A."/>
            <person name="Lutzoni F."/>
            <person name="Magnuson J."/>
            <person name="Mondo S."/>
            <person name="Nolan M."/>
            <person name="Ohm R."/>
            <person name="Pangilinan J."/>
            <person name="Park H.-J."/>
            <person name="Ramirez L."/>
            <person name="Alfaro M."/>
            <person name="Sun H."/>
            <person name="Tritt A."/>
            <person name="Yoshinaga Y."/>
            <person name="Zwiers L.-H."/>
            <person name="Turgeon B."/>
            <person name="Goodwin S."/>
            <person name="Spatafora J."/>
            <person name="Crous P."/>
            <person name="Grigoriev I."/>
        </authorList>
    </citation>
    <scope>NUCLEOTIDE SEQUENCE</scope>
    <source>
        <strain evidence="2">SCOH1-5</strain>
    </source>
</reference>
<protein>
    <recommendedName>
        <fullName evidence="4">Myb-like domain-containing protein</fullName>
    </recommendedName>
</protein>
<feature type="compositionally biased region" description="Basic and acidic residues" evidence="1">
    <location>
        <begin position="115"/>
        <end position="127"/>
    </location>
</feature>
<dbReference type="AlphaFoldDB" id="A0A6A6F3N1"/>
<dbReference type="Proteomes" id="UP000799539">
    <property type="component" value="Unassembled WGS sequence"/>
</dbReference>
<evidence type="ECO:0008006" key="4">
    <source>
        <dbReference type="Google" id="ProtNLM"/>
    </source>
</evidence>
<proteinExistence type="predicted"/>
<dbReference type="OrthoDB" id="3649715at2759"/>
<organism evidence="2 3">
    <name type="scientific">Cercospora zeae-maydis SCOH1-5</name>
    <dbReference type="NCBI Taxonomy" id="717836"/>
    <lineage>
        <taxon>Eukaryota</taxon>
        <taxon>Fungi</taxon>
        <taxon>Dikarya</taxon>
        <taxon>Ascomycota</taxon>
        <taxon>Pezizomycotina</taxon>
        <taxon>Dothideomycetes</taxon>
        <taxon>Dothideomycetidae</taxon>
        <taxon>Mycosphaerellales</taxon>
        <taxon>Mycosphaerellaceae</taxon>
        <taxon>Cercospora</taxon>
    </lineage>
</organism>
<gene>
    <name evidence="2" type="ORF">CERZMDRAFT_87746</name>
</gene>